<dbReference type="PANTHER" id="PTHR47842:SF1">
    <property type="entry name" value="DUF676 DOMAIN-CONTAINING PROTEIN"/>
    <property type="match status" value="1"/>
</dbReference>
<feature type="region of interest" description="Disordered" evidence="1">
    <location>
        <begin position="248"/>
        <end position="324"/>
    </location>
</feature>
<feature type="compositionally biased region" description="Polar residues" evidence="1">
    <location>
        <begin position="306"/>
        <end position="322"/>
    </location>
</feature>
<dbReference type="Proteomes" id="UP001276659">
    <property type="component" value="Unassembled WGS sequence"/>
</dbReference>
<proteinExistence type="predicted"/>
<accession>A0AAE0DEL6</accession>
<dbReference type="Gene3D" id="1.10.472.10">
    <property type="entry name" value="Cyclin-like"/>
    <property type="match status" value="1"/>
</dbReference>
<feature type="region of interest" description="Disordered" evidence="1">
    <location>
        <begin position="375"/>
        <end position="408"/>
    </location>
</feature>
<feature type="compositionally biased region" description="Basic and acidic residues" evidence="1">
    <location>
        <begin position="251"/>
        <end position="271"/>
    </location>
</feature>
<evidence type="ECO:0000256" key="1">
    <source>
        <dbReference type="SAM" id="MobiDB-lite"/>
    </source>
</evidence>
<gene>
    <name evidence="2" type="ORF">OEA41_009876</name>
</gene>
<feature type="region of interest" description="Disordered" evidence="1">
    <location>
        <begin position="855"/>
        <end position="889"/>
    </location>
</feature>
<protein>
    <recommendedName>
        <fullName evidence="4">AB hydrolase-1 domain-containing protein</fullName>
    </recommendedName>
</protein>
<dbReference type="EMBL" id="JASNWA010000011">
    <property type="protein sequence ID" value="KAK3166751.1"/>
    <property type="molecule type" value="Genomic_DNA"/>
</dbReference>
<reference evidence="2" key="1">
    <citation type="submission" date="2022-11" db="EMBL/GenBank/DDBJ databases">
        <title>Chromosomal genome sequence assembly and mating type (MAT) locus characterization of the leprose asexual lichenized fungus Lepraria neglecta (Nyl.) Erichsen.</title>
        <authorList>
            <person name="Allen J.L."/>
            <person name="Pfeffer B."/>
        </authorList>
    </citation>
    <scope>NUCLEOTIDE SEQUENCE</scope>
    <source>
        <strain evidence="2">Allen 5258</strain>
    </source>
</reference>
<feature type="region of interest" description="Disordered" evidence="1">
    <location>
        <begin position="62"/>
        <end position="88"/>
    </location>
</feature>
<dbReference type="AlphaFoldDB" id="A0AAE0DEL6"/>
<evidence type="ECO:0000313" key="2">
    <source>
        <dbReference type="EMBL" id="KAK3166751.1"/>
    </source>
</evidence>
<feature type="compositionally biased region" description="Polar residues" evidence="1">
    <location>
        <begin position="375"/>
        <end position="404"/>
    </location>
</feature>
<dbReference type="PANTHER" id="PTHR47842">
    <property type="entry name" value="EXPRESSED PROTEIN"/>
    <property type="match status" value="1"/>
</dbReference>
<keyword evidence="3" id="KW-1185">Reference proteome</keyword>
<evidence type="ECO:0008006" key="4">
    <source>
        <dbReference type="Google" id="ProtNLM"/>
    </source>
</evidence>
<organism evidence="2 3">
    <name type="scientific">Lepraria neglecta</name>
    <dbReference type="NCBI Taxonomy" id="209136"/>
    <lineage>
        <taxon>Eukaryota</taxon>
        <taxon>Fungi</taxon>
        <taxon>Dikarya</taxon>
        <taxon>Ascomycota</taxon>
        <taxon>Pezizomycotina</taxon>
        <taxon>Lecanoromycetes</taxon>
        <taxon>OSLEUM clade</taxon>
        <taxon>Lecanoromycetidae</taxon>
        <taxon>Lecanorales</taxon>
        <taxon>Lecanorineae</taxon>
        <taxon>Stereocaulaceae</taxon>
        <taxon>Lepraria</taxon>
    </lineage>
</organism>
<dbReference type="CDD" id="cd20557">
    <property type="entry name" value="CYCLIN_ScPCL1-like"/>
    <property type="match status" value="1"/>
</dbReference>
<feature type="compositionally biased region" description="Low complexity" evidence="1">
    <location>
        <begin position="278"/>
        <end position="295"/>
    </location>
</feature>
<sequence length="889" mass="95567">MSGMDGNPLVAPNGGGQSYKRVPVVASNARSYQTSQSAIDNSRIPSNRQPFYYSYYSAKRPQSPVLPKKDNVAQSEQTARRRASSDGNSIASHLQIPASINDSKGSLPEFAAQITCFFWFESSFTLHIVEDATITPNPSAPLVPEAMPTTGFRKWVTTILSMTQVSQNVILLALMFIYRLKRLNPGVKGKVGSEFRLLTVALMLGNKLSQRTSPPFLTNPSPINLGFAHPLSMAPYLAPTIPSPVTPMPEIDSKPWARKRSLDDHSSEPPSKRLSMAPSTASSTTLTPSTLNNATPPVPRLPMPNLSISTGSHQNGYGSSPGQLPIPSGRAITVYPSSSRVPQNGVQLPSIQPSAYMNHAGSARSASAMSEYQNRQSPYATGSATPSPTSFTFPQHQHTPNGLSPSGFPIPRNSPYKPIRGVNTLLVPPPSASMHQPQNLSYDQMHYQPLGKPISERKTGVLPYMPFDTWSQSHQMQHYLPPNKVIDLEVAASTPSPTIDPSVHTILIGHSMGGIVAAETLLAITSDSPIPLHTNTNATDPFPSMAAHTGPIPEPLPPESESPSFMFPYIQGILAFDTPYLGIAPGVIAHGAEQHYKTATTAYSAMSEVASVFGYGSSKSSSTSAQPKQDSNKLLTQGADALSASMTAANSDTAAAAAAPGWQRWGKYAMFAGAAGAVAAGGAAAYLKRDTITEGWSFIGSHLEFVGCLAKGEELKSRLERILKLNKTRNVGFANLITVLGKGAPAQRKEGTTVAGGFVEIGAVEGIAPSERTFCTVPKSEKNRKFFQKAKNDRATDEINAHMFMFSAKENPSYFLLGERARDLVVQFIKPERSEWYRESETDAGGMRKLMDVDLGVEEEGGPESRPDAGLGPEEPNVWAAEEKGMEGR</sequence>
<comment type="caution">
    <text evidence="2">The sequence shown here is derived from an EMBL/GenBank/DDBJ whole genome shotgun (WGS) entry which is preliminary data.</text>
</comment>
<evidence type="ECO:0000313" key="3">
    <source>
        <dbReference type="Proteomes" id="UP001276659"/>
    </source>
</evidence>
<name>A0AAE0DEL6_9LECA</name>
<feature type="region of interest" description="Disordered" evidence="1">
    <location>
        <begin position="1"/>
        <end position="22"/>
    </location>
</feature>